<dbReference type="PANTHER" id="PTHR43861:SF1">
    <property type="entry name" value="TRANS-ACONITATE 2-METHYLTRANSFERASE"/>
    <property type="match status" value="1"/>
</dbReference>
<dbReference type="EMBL" id="MWIH01000003">
    <property type="protein sequence ID" value="OQO94128.1"/>
    <property type="molecule type" value="Genomic_DNA"/>
</dbReference>
<keyword evidence="1" id="KW-0830">Ubiquinone</keyword>
<accession>A0A1V9AAP1</accession>
<dbReference type="CDD" id="cd02440">
    <property type="entry name" value="AdoMet_MTases"/>
    <property type="match status" value="1"/>
</dbReference>
<gene>
    <name evidence="1" type="ORF">B1813_04295</name>
</gene>
<dbReference type="InterPro" id="IPR029063">
    <property type="entry name" value="SAM-dependent_MTases_sf"/>
</dbReference>
<protein>
    <submittedName>
        <fullName evidence="1">Ubiquinone biosynthesis methyltransferase UbiE</fullName>
    </submittedName>
</protein>
<dbReference type="Proteomes" id="UP000192591">
    <property type="component" value="Unassembled WGS sequence"/>
</dbReference>
<dbReference type="Pfam" id="PF01209">
    <property type="entry name" value="Ubie_methyltran"/>
    <property type="match status" value="1"/>
</dbReference>
<dbReference type="Gene3D" id="3.40.50.150">
    <property type="entry name" value="Vaccinia Virus protein VP39"/>
    <property type="match status" value="1"/>
</dbReference>
<keyword evidence="1" id="KW-0808">Transferase</keyword>
<dbReference type="GO" id="GO:0008168">
    <property type="term" value="F:methyltransferase activity"/>
    <property type="evidence" value="ECO:0007669"/>
    <property type="project" value="UniProtKB-KW"/>
</dbReference>
<reference evidence="1 2" key="1">
    <citation type="submission" date="2017-02" db="EMBL/GenBank/DDBJ databases">
        <title>Draft genome of Saccharomonospora sp. 154.</title>
        <authorList>
            <person name="Alonso-Carmona G.S."/>
            <person name="De La Haba R."/>
            <person name="Vera-Gargallo B."/>
            <person name="Sandoval-Trujillo A.H."/>
            <person name="Ramirez-Duran N."/>
            <person name="Ventosa A."/>
        </authorList>
    </citation>
    <scope>NUCLEOTIDE SEQUENCE [LARGE SCALE GENOMIC DNA]</scope>
    <source>
        <strain evidence="1 2">LRS4.154</strain>
    </source>
</reference>
<name>A0A1V9AAP1_SACPI</name>
<dbReference type="GO" id="GO:0032259">
    <property type="term" value="P:methylation"/>
    <property type="evidence" value="ECO:0007669"/>
    <property type="project" value="UniProtKB-KW"/>
</dbReference>
<evidence type="ECO:0000313" key="2">
    <source>
        <dbReference type="Proteomes" id="UP000192591"/>
    </source>
</evidence>
<comment type="caution">
    <text evidence="1">The sequence shown here is derived from an EMBL/GenBank/DDBJ whole genome shotgun (WGS) entry which is preliminary data.</text>
</comment>
<organism evidence="1 2">
    <name type="scientific">Saccharomonospora piscinae</name>
    <dbReference type="NCBI Taxonomy" id="687388"/>
    <lineage>
        <taxon>Bacteria</taxon>
        <taxon>Bacillati</taxon>
        <taxon>Actinomycetota</taxon>
        <taxon>Actinomycetes</taxon>
        <taxon>Pseudonocardiales</taxon>
        <taxon>Pseudonocardiaceae</taxon>
        <taxon>Saccharomonospora</taxon>
    </lineage>
</organism>
<proteinExistence type="predicted"/>
<keyword evidence="1" id="KW-0489">Methyltransferase</keyword>
<sequence length="240" mass="25498">MPAGAAVLSRHHVPAAFDHAADGYDRLVGLNPGYHAHLRSAARVVAGAVGPGARVLDAGCGTGASTRALLAVLPDPEVVGVDASAGMVAEAARKTWPSTVRFAHAPVDSLPTSAVRGPFDAVFAAYLLRNVPDPDATLLALRELLRPGGVLVVHDYALTGHVVPRLVWTAVCGSVIVPAARMTAGDSQLYRYLWRSVREFDSPPRLRNRLRAAGFTAVRHHSARGWQRGILHTVAARRAR</sequence>
<dbReference type="STRING" id="1962155.B1813_04295"/>
<keyword evidence="2" id="KW-1185">Reference proteome</keyword>
<evidence type="ECO:0000313" key="1">
    <source>
        <dbReference type="EMBL" id="OQO94128.1"/>
    </source>
</evidence>
<dbReference type="PANTHER" id="PTHR43861">
    <property type="entry name" value="TRANS-ACONITATE 2-METHYLTRANSFERASE-RELATED"/>
    <property type="match status" value="1"/>
</dbReference>
<dbReference type="SUPFAM" id="SSF53335">
    <property type="entry name" value="S-adenosyl-L-methionine-dependent methyltransferases"/>
    <property type="match status" value="1"/>
</dbReference>
<dbReference type="AlphaFoldDB" id="A0A1V9AAP1"/>